<feature type="non-terminal residue" evidence="2">
    <location>
        <position position="166"/>
    </location>
</feature>
<dbReference type="Proteomes" id="UP001165060">
    <property type="component" value="Unassembled WGS sequence"/>
</dbReference>
<name>A0ABQ6M3Y8_9STRA</name>
<feature type="compositionally biased region" description="Basic and acidic residues" evidence="1">
    <location>
        <begin position="40"/>
        <end position="51"/>
    </location>
</feature>
<protein>
    <submittedName>
        <fullName evidence="2">Uncharacterized protein</fullName>
    </submittedName>
</protein>
<evidence type="ECO:0000313" key="2">
    <source>
        <dbReference type="EMBL" id="GMI19076.1"/>
    </source>
</evidence>
<feature type="compositionally biased region" description="Polar residues" evidence="1">
    <location>
        <begin position="52"/>
        <end position="68"/>
    </location>
</feature>
<evidence type="ECO:0000256" key="1">
    <source>
        <dbReference type="SAM" id="MobiDB-lite"/>
    </source>
</evidence>
<proteinExistence type="predicted"/>
<gene>
    <name evidence="2" type="ORF">TeGR_g12486</name>
</gene>
<comment type="caution">
    <text evidence="2">The sequence shown here is derived from an EMBL/GenBank/DDBJ whole genome shotgun (WGS) entry which is preliminary data.</text>
</comment>
<feature type="compositionally biased region" description="Acidic residues" evidence="1">
    <location>
        <begin position="76"/>
        <end position="90"/>
    </location>
</feature>
<organism evidence="2 3">
    <name type="scientific">Tetraparma gracilis</name>
    <dbReference type="NCBI Taxonomy" id="2962635"/>
    <lineage>
        <taxon>Eukaryota</taxon>
        <taxon>Sar</taxon>
        <taxon>Stramenopiles</taxon>
        <taxon>Ochrophyta</taxon>
        <taxon>Bolidophyceae</taxon>
        <taxon>Parmales</taxon>
        <taxon>Triparmaceae</taxon>
        <taxon>Tetraparma</taxon>
    </lineage>
</organism>
<dbReference type="EMBL" id="BRYB01004972">
    <property type="protein sequence ID" value="GMI19076.1"/>
    <property type="molecule type" value="Genomic_DNA"/>
</dbReference>
<evidence type="ECO:0000313" key="3">
    <source>
        <dbReference type="Proteomes" id="UP001165060"/>
    </source>
</evidence>
<reference evidence="2 3" key="1">
    <citation type="journal article" date="2023" name="Commun. Biol.">
        <title>Genome analysis of Parmales, the sister group of diatoms, reveals the evolutionary specialization of diatoms from phago-mixotrophs to photoautotrophs.</title>
        <authorList>
            <person name="Ban H."/>
            <person name="Sato S."/>
            <person name="Yoshikawa S."/>
            <person name="Yamada K."/>
            <person name="Nakamura Y."/>
            <person name="Ichinomiya M."/>
            <person name="Sato N."/>
            <person name="Blanc-Mathieu R."/>
            <person name="Endo H."/>
            <person name="Kuwata A."/>
            <person name="Ogata H."/>
        </authorList>
    </citation>
    <scope>NUCLEOTIDE SEQUENCE [LARGE SCALE GENOMIC DNA]</scope>
</reference>
<accession>A0ABQ6M3Y8</accession>
<feature type="non-terminal residue" evidence="2">
    <location>
        <position position="1"/>
    </location>
</feature>
<feature type="region of interest" description="Disordered" evidence="1">
    <location>
        <begin position="1"/>
        <end position="91"/>
    </location>
</feature>
<keyword evidence="3" id="KW-1185">Reference proteome</keyword>
<sequence>ILTGTKGTCKVSEDAVTPSERQNSTGGEGVSTPSPAGLHKAIESAPKDATKTEQAQQSTGSSERTLNKSVGKVVLEEGEEDALEEEEEAADPGWWIGMGGEERLAFMISVLECDERVTNKLFGPGAGDTGIERRRLVMCTGFIAAFVALEEAKKEAGRRKLERWHR</sequence>